<comment type="caution">
    <text evidence="2">The sequence shown here is derived from an EMBL/GenBank/DDBJ whole genome shotgun (WGS) entry which is preliminary data.</text>
</comment>
<dbReference type="Proteomes" id="UP001153069">
    <property type="component" value="Unassembled WGS sequence"/>
</dbReference>
<accession>A0A9N8HBL4</accession>
<feature type="chain" id="PRO_5040242330" evidence="1">
    <location>
        <begin position="26"/>
        <end position="223"/>
    </location>
</feature>
<reference evidence="2" key="1">
    <citation type="submission" date="2020-06" db="EMBL/GenBank/DDBJ databases">
        <authorList>
            <consortium name="Plant Systems Biology data submission"/>
        </authorList>
    </citation>
    <scope>NUCLEOTIDE SEQUENCE</scope>
    <source>
        <strain evidence="2">D6</strain>
    </source>
</reference>
<evidence type="ECO:0000313" key="2">
    <source>
        <dbReference type="EMBL" id="CAB9506395.1"/>
    </source>
</evidence>
<dbReference type="AlphaFoldDB" id="A0A9N8HBL4"/>
<organism evidence="2 3">
    <name type="scientific">Seminavis robusta</name>
    <dbReference type="NCBI Taxonomy" id="568900"/>
    <lineage>
        <taxon>Eukaryota</taxon>
        <taxon>Sar</taxon>
        <taxon>Stramenopiles</taxon>
        <taxon>Ochrophyta</taxon>
        <taxon>Bacillariophyta</taxon>
        <taxon>Bacillariophyceae</taxon>
        <taxon>Bacillariophycidae</taxon>
        <taxon>Naviculales</taxon>
        <taxon>Naviculaceae</taxon>
        <taxon>Seminavis</taxon>
    </lineage>
</organism>
<sequence length="223" mass="25787">MSFVARGGLVLAAVLLLLRFVQVDGFIMGRIMSTRQDKVITKMPAVPTSLLGEETASRLRKDYRDLREAFHYQAQYFQQATRSQNELTEDCLEQAAYMAHLQRFQQEQAADVANRDHLHASSQLEKIRDEWERLHHDKIVQDFEMELAQAEEARAHDRAQCAFKLLGLVEKSEWDLKEALHELRLANNMDSACEAELRKHHAVLRSFKARLIDHDPFKGNVAF</sequence>
<keyword evidence="1" id="KW-0732">Signal</keyword>
<evidence type="ECO:0000313" key="3">
    <source>
        <dbReference type="Proteomes" id="UP001153069"/>
    </source>
</evidence>
<proteinExistence type="predicted"/>
<protein>
    <submittedName>
        <fullName evidence="2">Uncharacterized protein</fullName>
    </submittedName>
</protein>
<name>A0A9N8HBL4_9STRA</name>
<feature type="signal peptide" evidence="1">
    <location>
        <begin position="1"/>
        <end position="25"/>
    </location>
</feature>
<gene>
    <name evidence="2" type="ORF">SEMRO_265_G102890.1</name>
</gene>
<keyword evidence="3" id="KW-1185">Reference proteome</keyword>
<evidence type="ECO:0000256" key="1">
    <source>
        <dbReference type="SAM" id="SignalP"/>
    </source>
</evidence>
<dbReference type="EMBL" id="CAICTM010000264">
    <property type="protein sequence ID" value="CAB9506395.1"/>
    <property type="molecule type" value="Genomic_DNA"/>
</dbReference>